<dbReference type="KEGG" id="izh:FEM41_20020"/>
<name>A0A4V1G836_9ENTR</name>
<dbReference type="AlphaFoldDB" id="A0A4V1G836"/>
<sequence>MTKSEIFERAWKLSRRGAKNFGGNAKQYFPEALKAVFESIKVEARINHDRREALSSKRKYTRDEAVEILGYQADYNLMMWLRTGRQYRLDAHNEQIELIQTVSALSDNAVLLNHGGGHNVYIYRD</sequence>
<dbReference type="OrthoDB" id="2971804at2"/>
<dbReference type="Pfam" id="PF07410">
    <property type="entry name" value="Phage_Gp111"/>
    <property type="match status" value="1"/>
</dbReference>
<gene>
    <name evidence="1" type="ORF">FEM41_20020</name>
</gene>
<dbReference type="Proteomes" id="UP000302163">
    <property type="component" value="Chromosome"/>
</dbReference>
<organism evidence="1 2">
    <name type="scientific">Jejubacter calystegiae</name>
    <dbReference type="NCBI Taxonomy" id="2579935"/>
    <lineage>
        <taxon>Bacteria</taxon>
        <taxon>Pseudomonadati</taxon>
        <taxon>Pseudomonadota</taxon>
        <taxon>Gammaproteobacteria</taxon>
        <taxon>Enterobacterales</taxon>
        <taxon>Enterobacteriaceae</taxon>
        <taxon>Jejubacter</taxon>
    </lineage>
</organism>
<dbReference type="RefSeq" id="WP_138097933.1">
    <property type="nucleotide sequence ID" value="NZ_CP040428.1"/>
</dbReference>
<reference evidence="1 2" key="1">
    <citation type="submission" date="2019-05" db="EMBL/GenBank/DDBJ databases">
        <title>Complete genome sequence of Izhakiella calystegiae KSNA2, an endophyte isolated from beach morning glory (Calystegia soldanella).</title>
        <authorList>
            <person name="Jiang L."/>
            <person name="Jeong J.C."/>
            <person name="Kim C.Y."/>
            <person name="Kim D.H."/>
            <person name="Kim S.W."/>
            <person name="Lee j."/>
        </authorList>
    </citation>
    <scope>NUCLEOTIDE SEQUENCE [LARGE SCALE GENOMIC DNA]</scope>
    <source>
        <strain evidence="1 2">KSNA2</strain>
    </source>
</reference>
<evidence type="ECO:0000313" key="1">
    <source>
        <dbReference type="EMBL" id="QCT21777.1"/>
    </source>
</evidence>
<proteinExistence type="predicted"/>
<protein>
    <submittedName>
        <fullName evidence="1">Uncharacterized protein</fullName>
    </submittedName>
</protein>
<evidence type="ECO:0000313" key="2">
    <source>
        <dbReference type="Proteomes" id="UP000302163"/>
    </source>
</evidence>
<dbReference type="EMBL" id="CP040428">
    <property type="protein sequence ID" value="QCT21777.1"/>
    <property type="molecule type" value="Genomic_DNA"/>
</dbReference>
<accession>A0A4V1G836</accession>
<dbReference type="InterPro" id="IPR010878">
    <property type="entry name" value="Gp111"/>
</dbReference>
<keyword evidence="2" id="KW-1185">Reference proteome</keyword>